<keyword evidence="8" id="KW-0449">Lipoprotein</keyword>
<evidence type="ECO:0000256" key="3">
    <source>
        <dbReference type="ARBA" id="ARBA00008719"/>
    </source>
</evidence>
<feature type="region of interest" description="Disordered" evidence="9">
    <location>
        <begin position="27"/>
        <end position="48"/>
    </location>
</feature>
<dbReference type="SUPFAM" id="SSF63515">
    <property type="entry name" value="Outer surface protein C (OspC)"/>
    <property type="match status" value="1"/>
</dbReference>
<geneLocation type="plasmid" evidence="10">
    <name>unnamed</name>
</geneLocation>
<proteinExistence type="inferred from homology"/>
<evidence type="ECO:0000256" key="1">
    <source>
        <dbReference type="ARBA" id="ARBA00003932"/>
    </source>
</evidence>
<keyword evidence="4" id="KW-0732">Signal</keyword>
<dbReference type="InterPro" id="IPR036437">
    <property type="entry name" value="OspC-like_sf"/>
</dbReference>
<comment type="subcellular location">
    <subcellularLocation>
        <location evidence="2">Cell outer membrane</location>
        <topology evidence="2">Lipid-anchor</topology>
    </subcellularLocation>
</comment>
<evidence type="ECO:0000256" key="2">
    <source>
        <dbReference type="ARBA" id="ARBA00004459"/>
    </source>
</evidence>
<dbReference type="Gene3D" id="1.20.120.240">
    <property type="entry name" value="Lipoprotein, type 6"/>
    <property type="match status" value="1"/>
</dbReference>
<evidence type="ECO:0000256" key="8">
    <source>
        <dbReference type="ARBA" id="ARBA00023288"/>
    </source>
</evidence>
<keyword evidence="6" id="KW-0564">Palmitate</keyword>
<dbReference type="Pfam" id="PF01441">
    <property type="entry name" value="Lipoprotein_6"/>
    <property type="match status" value="1"/>
</dbReference>
<evidence type="ECO:0000256" key="7">
    <source>
        <dbReference type="ARBA" id="ARBA00023237"/>
    </source>
</evidence>
<evidence type="ECO:0000256" key="5">
    <source>
        <dbReference type="ARBA" id="ARBA00023136"/>
    </source>
</evidence>
<keyword evidence="10" id="KW-0614">Plasmid</keyword>
<protein>
    <submittedName>
        <fullName evidence="10">Variable outer membrane protein</fullName>
    </submittedName>
</protein>
<dbReference type="GO" id="GO:0009279">
    <property type="term" value="C:cell outer membrane"/>
    <property type="evidence" value="ECO:0007669"/>
    <property type="project" value="UniProtKB-SubCell"/>
</dbReference>
<comment type="function">
    <text evidence="1">The Vlp and Vsp proteins are antigenically distinct proteins, only one vlp or vsp gene is transcriptionally active at any one time. Switching between these genes is a mechanism of host immune response evasion.</text>
</comment>
<evidence type="ECO:0000256" key="6">
    <source>
        <dbReference type="ARBA" id="ARBA00023139"/>
    </source>
</evidence>
<accession>W5SL94</accession>
<gene>
    <name evidence="10" type="ORF">BCD_1631</name>
</gene>
<dbReference type="EMBL" id="CP004331">
    <property type="protein sequence ID" value="AHH07697.1"/>
    <property type="molecule type" value="Genomic_DNA"/>
</dbReference>
<keyword evidence="5" id="KW-0472">Membrane</keyword>
<evidence type="ECO:0000256" key="9">
    <source>
        <dbReference type="SAM" id="MobiDB-lite"/>
    </source>
</evidence>
<dbReference type="InterPro" id="IPR001800">
    <property type="entry name" value="Lipoprotein_OspC"/>
</dbReference>
<organism evidence="10">
    <name type="scientific">Borrelia crocidurae DOU</name>
    <dbReference type="NCBI Taxonomy" id="1293575"/>
    <lineage>
        <taxon>Bacteria</taxon>
        <taxon>Pseudomonadati</taxon>
        <taxon>Spirochaetota</taxon>
        <taxon>Spirochaetia</taxon>
        <taxon>Spirochaetales</taxon>
        <taxon>Borreliaceae</taxon>
        <taxon>Borrelia</taxon>
    </lineage>
</organism>
<evidence type="ECO:0000256" key="4">
    <source>
        <dbReference type="ARBA" id="ARBA00022729"/>
    </source>
</evidence>
<name>W5SL94_9SPIR</name>
<dbReference type="AlphaFoldDB" id="W5SL94"/>
<sequence length="270" mass="29227">MYMLYKSYFLLLILNKKASKVAIKKGKNKEAKKEMKEKKGLGEIGRREERREGRVKGRILMVMMVVMMVMGCNSGGVSGEGTGEEGKGRKGDGSVIDLKVVSEQIKETTAFLVGLKEVQVLVLSINDLAKVIGKKIDANGSLVDDANHNGPLVSGSYQIITSVNTKLKALESEAEKFDGMKAKILAAKTLGEGFLTKLKTSHSDIAKNDAQDTEVKKALVKDNGDNTKGAEELGKLNTAFNDLVNAAKELVESTIKKLTTSDKKISTQSS</sequence>
<keyword evidence="7" id="KW-0998">Cell outer membrane</keyword>
<reference evidence="10" key="1">
    <citation type="submission" date="2013-02" db="EMBL/GenBank/DDBJ databases">
        <title>Comparative genomics of Borrelia species.</title>
        <authorList>
            <person name="Schwan T.G."/>
            <person name="Raffel S.J."/>
            <person name="Porcella S.F."/>
        </authorList>
    </citation>
    <scope>NUCLEOTIDE SEQUENCE</scope>
    <source>
        <strain evidence="10">DOU</strain>
        <plasmid evidence="10">unnamed</plasmid>
    </source>
</reference>
<feature type="compositionally biased region" description="Basic and acidic residues" evidence="9">
    <location>
        <begin position="28"/>
        <end position="48"/>
    </location>
</feature>
<comment type="similarity">
    <text evidence="3">Belongs to the variable small protein (Vsp) family.</text>
</comment>
<dbReference type="HOGENOM" id="CLU_089887_0_0_12"/>
<evidence type="ECO:0000313" key="10">
    <source>
        <dbReference type="EMBL" id="AHH07697.1"/>
    </source>
</evidence>